<evidence type="ECO:0000256" key="6">
    <source>
        <dbReference type="ARBA" id="ARBA00023242"/>
    </source>
</evidence>
<dbReference type="EMBL" id="KN847322">
    <property type="protein sequence ID" value="KIW51610.1"/>
    <property type="molecule type" value="Genomic_DNA"/>
</dbReference>
<dbReference type="CDD" id="cd12148">
    <property type="entry name" value="fungal_TF_MHR"/>
    <property type="match status" value="1"/>
</dbReference>
<keyword evidence="5" id="KW-0804">Transcription</keyword>
<dbReference type="GO" id="GO:0006351">
    <property type="term" value="P:DNA-templated transcription"/>
    <property type="evidence" value="ECO:0007669"/>
    <property type="project" value="InterPro"/>
</dbReference>
<keyword evidence="10" id="KW-1185">Reference proteome</keyword>
<dbReference type="AlphaFoldDB" id="A0A0D2EAC3"/>
<evidence type="ECO:0000256" key="2">
    <source>
        <dbReference type="ARBA" id="ARBA00022833"/>
    </source>
</evidence>
<dbReference type="HOGENOM" id="CLU_007003_4_4_1"/>
<name>A0A0D2EAC3_9EURO</name>
<dbReference type="GO" id="GO:0003677">
    <property type="term" value="F:DNA binding"/>
    <property type="evidence" value="ECO:0007669"/>
    <property type="project" value="UniProtKB-KW"/>
</dbReference>
<feature type="domain" description="Xylanolytic transcriptional activator regulatory" evidence="8">
    <location>
        <begin position="235"/>
        <end position="386"/>
    </location>
</feature>
<keyword evidence="2" id="KW-0862">Zinc</keyword>
<dbReference type="Pfam" id="PF04082">
    <property type="entry name" value="Fungal_trans"/>
    <property type="match status" value="1"/>
</dbReference>
<gene>
    <name evidence="9" type="ORF">PV05_10314</name>
</gene>
<dbReference type="PANTHER" id="PTHR31313:SF81">
    <property type="entry name" value="TY1 ENHANCER ACTIVATOR"/>
    <property type="match status" value="1"/>
</dbReference>
<organism evidence="9 10">
    <name type="scientific">Exophiala xenobiotica</name>
    <dbReference type="NCBI Taxonomy" id="348802"/>
    <lineage>
        <taxon>Eukaryota</taxon>
        <taxon>Fungi</taxon>
        <taxon>Dikarya</taxon>
        <taxon>Ascomycota</taxon>
        <taxon>Pezizomycotina</taxon>
        <taxon>Eurotiomycetes</taxon>
        <taxon>Chaetothyriomycetidae</taxon>
        <taxon>Chaetothyriales</taxon>
        <taxon>Herpotrichiellaceae</taxon>
        <taxon>Exophiala</taxon>
    </lineage>
</organism>
<sequence length="389" mass="43009">MESTLNNASTGPGRDMGALVQPGKIKKRKDSTNGNALACILCRSKKIKVGTESALDANLRMSPLIVTVRIYARWLPEMQEIEHPLRLAKRGPAEEFVLSWISIDDGSPSSKAHIKNLQARITQLEAALEAARAGQIIFSSPPPSDEALSPIELRDTPTQVYTANTHNNLISRLCQRQSQLNSNAEGQYKFFGPTSSLHLTESVSLTILGAWGESLVHEDFWTIDDIGPETPDHLLDLYWDYQHTVLQVLHKATFLKCLQTRQPKYVSKALLYSIFACAARISPRPAVKALALPRDDDLDEAQPSLIATAARYLEEELKRPQITTIQALLLISVVYCALGRDTKGWLLTGDACRLAIDLGIHKTTTTTSVNLSPEDINARQITFWGCVSI</sequence>
<keyword evidence="3" id="KW-0805">Transcription regulation</keyword>
<evidence type="ECO:0000313" key="9">
    <source>
        <dbReference type="EMBL" id="KIW51610.1"/>
    </source>
</evidence>
<evidence type="ECO:0000256" key="5">
    <source>
        <dbReference type="ARBA" id="ARBA00023163"/>
    </source>
</evidence>
<evidence type="ECO:0000313" key="10">
    <source>
        <dbReference type="Proteomes" id="UP000054342"/>
    </source>
</evidence>
<dbReference type="InterPro" id="IPR051615">
    <property type="entry name" value="Transcr_Regulatory_Elem"/>
</dbReference>
<dbReference type="STRING" id="348802.A0A0D2EAC3"/>
<keyword evidence="1" id="KW-0479">Metal-binding</keyword>
<proteinExistence type="predicted"/>
<dbReference type="GeneID" id="25332222"/>
<dbReference type="GO" id="GO:0008270">
    <property type="term" value="F:zinc ion binding"/>
    <property type="evidence" value="ECO:0007669"/>
    <property type="project" value="InterPro"/>
</dbReference>
<reference evidence="9 10" key="1">
    <citation type="submission" date="2015-01" db="EMBL/GenBank/DDBJ databases">
        <title>The Genome Sequence of Exophiala xenobiotica CBS118157.</title>
        <authorList>
            <consortium name="The Broad Institute Genomics Platform"/>
            <person name="Cuomo C."/>
            <person name="de Hoog S."/>
            <person name="Gorbushina A."/>
            <person name="Stielow B."/>
            <person name="Teixiera M."/>
            <person name="Abouelleil A."/>
            <person name="Chapman S.B."/>
            <person name="Priest M."/>
            <person name="Young S.K."/>
            <person name="Wortman J."/>
            <person name="Nusbaum C."/>
            <person name="Birren B."/>
        </authorList>
    </citation>
    <scope>NUCLEOTIDE SEQUENCE [LARGE SCALE GENOMIC DNA]</scope>
    <source>
        <strain evidence="9 10">CBS 118157</strain>
    </source>
</reference>
<evidence type="ECO:0000259" key="8">
    <source>
        <dbReference type="Pfam" id="PF04082"/>
    </source>
</evidence>
<dbReference type="Proteomes" id="UP000054342">
    <property type="component" value="Unassembled WGS sequence"/>
</dbReference>
<dbReference type="InterPro" id="IPR007219">
    <property type="entry name" value="XnlR_reg_dom"/>
</dbReference>
<keyword evidence="4" id="KW-0238">DNA-binding</keyword>
<evidence type="ECO:0000256" key="7">
    <source>
        <dbReference type="SAM" id="MobiDB-lite"/>
    </source>
</evidence>
<dbReference type="OrthoDB" id="4121088at2759"/>
<evidence type="ECO:0000256" key="4">
    <source>
        <dbReference type="ARBA" id="ARBA00023125"/>
    </source>
</evidence>
<feature type="region of interest" description="Disordered" evidence="7">
    <location>
        <begin position="1"/>
        <end position="30"/>
    </location>
</feature>
<dbReference type="RefSeq" id="XP_013312194.1">
    <property type="nucleotide sequence ID" value="XM_013456740.1"/>
</dbReference>
<evidence type="ECO:0000256" key="3">
    <source>
        <dbReference type="ARBA" id="ARBA00023015"/>
    </source>
</evidence>
<keyword evidence="6" id="KW-0539">Nucleus</keyword>
<accession>A0A0D2EAC3</accession>
<evidence type="ECO:0000256" key="1">
    <source>
        <dbReference type="ARBA" id="ARBA00022723"/>
    </source>
</evidence>
<dbReference type="PANTHER" id="PTHR31313">
    <property type="entry name" value="TY1 ENHANCER ACTIVATOR"/>
    <property type="match status" value="1"/>
</dbReference>
<protein>
    <recommendedName>
        <fullName evidence="8">Xylanolytic transcriptional activator regulatory domain-containing protein</fullName>
    </recommendedName>
</protein>
<feature type="compositionally biased region" description="Polar residues" evidence="7">
    <location>
        <begin position="1"/>
        <end position="10"/>
    </location>
</feature>